<evidence type="ECO:0000313" key="3">
    <source>
        <dbReference type="Proteomes" id="UP001255856"/>
    </source>
</evidence>
<keyword evidence="1" id="KW-0732">Signal</keyword>
<name>A0AAD9IJ54_PROWI</name>
<organism evidence="2 3">
    <name type="scientific">Prototheca wickerhamii</name>
    <dbReference type="NCBI Taxonomy" id="3111"/>
    <lineage>
        <taxon>Eukaryota</taxon>
        <taxon>Viridiplantae</taxon>
        <taxon>Chlorophyta</taxon>
        <taxon>core chlorophytes</taxon>
        <taxon>Trebouxiophyceae</taxon>
        <taxon>Chlorellales</taxon>
        <taxon>Chlorellaceae</taxon>
        <taxon>Prototheca</taxon>
    </lineage>
</organism>
<sequence length="283" mass="29924">MAMSRAALLFAMAFALGTSRAAGPSEAMAQLCSKAQTELVKCGSDSKSADPGTCCSLLEEYHKNGCFCPDCERFSPGLVSEAGVEALYALQPLVQACRSLGDASDQVMDMLTLKGLDEQRPGQAADADASEVEQAEDESGKALGDVLIGTLLSQSSRDIQTVDVRIRGSAREIKDVLSVLERAAEEDSGVVVRAAGAGEGETARASPGSWPQNLPAPLQAARDALCRLACQHRQALKGLLAIEALLALALALLWSSCTRDRDQDEDEAQEQFIFTSSGDERLA</sequence>
<proteinExistence type="predicted"/>
<comment type="caution">
    <text evidence="2">The sequence shown here is derived from an EMBL/GenBank/DDBJ whole genome shotgun (WGS) entry which is preliminary data.</text>
</comment>
<evidence type="ECO:0000313" key="2">
    <source>
        <dbReference type="EMBL" id="KAK2079504.1"/>
    </source>
</evidence>
<dbReference type="AlphaFoldDB" id="A0AAD9IJ54"/>
<keyword evidence="3" id="KW-1185">Reference proteome</keyword>
<gene>
    <name evidence="2" type="ORF">QBZ16_001898</name>
</gene>
<dbReference type="Proteomes" id="UP001255856">
    <property type="component" value="Unassembled WGS sequence"/>
</dbReference>
<feature type="signal peptide" evidence="1">
    <location>
        <begin position="1"/>
        <end position="21"/>
    </location>
</feature>
<feature type="chain" id="PRO_5042161402" evidence="1">
    <location>
        <begin position="22"/>
        <end position="283"/>
    </location>
</feature>
<accession>A0AAD9IJ54</accession>
<protein>
    <submittedName>
        <fullName evidence="2">Uncharacterized protein</fullName>
    </submittedName>
</protein>
<evidence type="ECO:0000256" key="1">
    <source>
        <dbReference type="SAM" id="SignalP"/>
    </source>
</evidence>
<dbReference type="EMBL" id="JASFZW010000002">
    <property type="protein sequence ID" value="KAK2079504.1"/>
    <property type="molecule type" value="Genomic_DNA"/>
</dbReference>
<reference evidence="2" key="1">
    <citation type="submission" date="2021-01" db="EMBL/GenBank/DDBJ databases">
        <authorList>
            <person name="Eckstrom K.M.E."/>
        </authorList>
    </citation>
    <scope>NUCLEOTIDE SEQUENCE</scope>
    <source>
        <strain evidence="2">UVCC 0001</strain>
    </source>
</reference>